<dbReference type="AlphaFoldDB" id="A2FCL4"/>
<dbReference type="EMBL" id="DS113719">
    <property type="protein sequence ID" value="EAX97336.1"/>
    <property type="molecule type" value="Genomic_DNA"/>
</dbReference>
<protein>
    <submittedName>
        <fullName evidence="1">Uncharacterized protein</fullName>
    </submittedName>
</protein>
<name>A2FCL4_TRIV3</name>
<evidence type="ECO:0000313" key="1">
    <source>
        <dbReference type="EMBL" id="EAX97336.1"/>
    </source>
</evidence>
<dbReference type="SMR" id="A2FCL4"/>
<dbReference type="Proteomes" id="UP000001542">
    <property type="component" value="Unassembled WGS sequence"/>
</dbReference>
<reference evidence="1" key="1">
    <citation type="submission" date="2006-10" db="EMBL/GenBank/DDBJ databases">
        <authorList>
            <person name="Amadeo P."/>
            <person name="Zhao Q."/>
            <person name="Wortman J."/>
            <person name="Fraser-Liggett C."/>
            <person name="Carlton J."/>
        </authorList>
    </citation>
    <scope>NUCLEOTIDE SEQUENCE</scope>
    <source>
        <strain evidence="1">G3</strain>
    </source>
</reference>
<keyword evidence="2" id="KW-1185">Reference proteome</keyword>
<proteinExistence type="predicted"/>
<gene>
    <name evidence="1" type="ORF">TVAG_293410</name>
</gene>
<sequence length="150" mass="17278">MLENPGTSSEKKGKQVNEEGYYGKVTLKMLNESIDIADTGLRQKMMEDPSVFNTVIKSLQKITQSFSNREKQKLPYVTKDLNAEKRNSEIIAKLQSMNLIQSEKIVELRKTAQKISDDLKIPISNEMMSKENLMIWFSDNMAKIESHYLK</sequence>
<evidence type="ECO:0000313" key="2">
    <source>
        <dbReference type="Proteomes" id="UP000001542"/>
    </source>
</evidence>
<reference evidence="1" key="2">
    <citation type="journal article" date="2007" name="Science">
        <title>Draft genome sequence of the sexually transmitted pathogen Trichomonas vaginalis.</title>
        <authorList>
            <person name="Carlton J.M."/>
            <person name="Hirt R.P."/>
            <person name="Silva J.C."/>
            <person name="Delcher A.L."/>
            <person name="Schatz M."/>
            <person name="Zhao Q."/>
            <person name="Wortman J.R."/>
            <person name="Bidwell S.L."/>
            <person name="Alsmark U.C.M."/>
            <person name="Besteiro S."/>
            <person name="Sicheritz-Ponten T."/>
            <person name="Noel C.J."/>
            <person name="Dacks J.B."/>
            <person name="Foster P.G."/>
            <person name="Simillion C."/>
            <person name="Van de Peer Y."/>
            <person name="Miranda-Saavedra D."/>
            <person name="Barton G.J."/>
            <person name="Westrop G.D."/>
            <person name="Mueller S."/>
            <person name="Dessi D."/>
            <person name="Fiori P.L."/>
            <person name="Ren Q."/>
            <person name="Paulsen I."/>
            <person name="Zhang H."/>
            <person name="Bastida-Corcuera F.D."/>
            <person name="Simoes-Barbosa A."/>
            <person name="Brown M.T."/>
            <person name="Hayes R.D."/>
            <person name="Mukherjee M."/>
            <person name="Okumura C.Y."/>
            <person name="Schneider R."/>
            <person name="Smith A.J."/>
            <person name="Vanacova S."/>
            <person name="Villalvazo M."/>
            <person name="Haas B.J."/>
            <person name="Pertea M."/>
            <person name="Feldblyum T.V."/>
            <person name="Utterback T.R."/>
            <person name="Shu C.L."/>
            <person name="Osoegawa K."/>
            <person name="de Jong P.J."/>
            <person name="Hrdy I."/>
            <person name="Horvathova L."/>
            <person name="Zubacova Z."/>
            <person name="Dolezal P."/>
            <person name="Malik S.B."/>
            <person name="Logsdon J.M. Jr."/>
            <person name="Henze K."/>
            <person name="Gupta A."/>
            <person name="Wang C.C."/>
            <person name="Dunne R.L."/>
            <person name="Upcroft J.A."/>
            <person name="Upcroft P."/>
            <person name="White O."/>
            <person name="Salzberg S.L."/>
            <person name="Tang P."/>
            <person name="Chiu C.-H."/>
            <person name="Lee Y.-S."/>
            <person name="Embley T.M."/>
            <person name="Coombs G.H."/>
            <person name="Mottram J.C."/>
            <person name="Tachezy J."/>
            <person name="Fraser-Liggett C.M."/>
            <person name="Johnson P.J."/>
        </authorList>
    </citation>
    <scope>NUCLEOTIDE SEQUENCE [LARGE SCALE GENOMIC DNA]</scope>
    <source>
        <strain evidence="1">G3</strain>
    </source>
</reference>
<organism evidence="1 2">
    <name type="scientific">Trichomonas vaginalis (strain ATCC PRA-98 / G3)</name>
    <dbReference type="NCBI Taxonomy" id="412133"/>
    <lineage>
        <taxon>Eukaryota</taxon>
        <taxon>Metamonada</taxon>
        <taxon>Parabasalia</taxon>
        <taxon>Trichomonadida</taxon>
        <taxon>Trichomonadidae</taxon>
        <taxon>Trichomonas</taxon>
    </lineage>
</organism>
<dbReference type="VEuPathDB" id="TrichDB:TVAG_293410"/>
<dbReference type="RefSeq" id="XP_001310266.1">
    <property type="nucleotide sequence ID" value="XM_001310265.1"/>
</dbReference>
<dbReference type="InParanoid" id="A2FCL4"/>
<dbReference type="KEGG" id="tva:4755117"/>
<accession>A2FCL4</accession>
<dbReference type="VEuPathDB" id="TrichDB:TVAGG3_0378860"/>